<evidence type="ECO:0000256" key="1">
    <source>
        <dbReference type="SAM" id="Phobius"/>
    </source>
</evidence>
<feature type="transmembrane region" description="Helical" evidence="1">
    <location>
        <begin position="118"/>
        <end position="140"/>
    </location>
</feature>
<accession>A0A6I5A4R4</accession>
<feature type="transmembrane region" description="Helical" evidence="1">
    <location>
        <begin position="160"/>
        <end position="179"/>
    </location>
</feature>
<gene>
    <name evidence="2" type="primary">thiT</name>
    <name evidence="2" type="ORF">GLW05_17220</name>
</gene>
<dbReference type="Gene3D" id="1.10.1760.20">
    <property type="match status" value="1"/>
</dbReference>
<evidence type="ECO:0000313" key="3">
    <source>
        <dbReference type="Proteomes" id="UP000468638"/>
    </source>
</evidence>
<dbReference type="OrthoDB" id="9795813at2"/>
<dbReference type="InterPro" id="IPR012651">
    <property type="entry name" value="Thia_Transptr_ThiT"/>
</dbReference>
<keyword evidence="1" id="KW-0472">Membrane</keyword>
<dbReference type="RefSeq" id="WP_160847130.1">
    <property type="nucleotide sequence ID" value="NZ_WMEQ01000016.1"/>
</dbReference>
<dbReference type="NCBIfam" id="TIGR02357">
    <property type="entry name" value="ECF_ThiT_YuaJ"/>
    <property type="match status" value="1"/>
</dbReference>
<comment type="caution">
    <text evidence="2">The sequence shown here is derived from an EMBL/GenBank/DDBJ whole genome shotgun (WGS) entry which is preliminary data.</text>
</comment>
<dbReference type="EMBL" id="WMEQ01000016">
    <property type="protein sequence ID" value="MYL35321.1"/>
    <property type="molecule type" value="Genomic_DNA"/>
</dbReference>
<feature type="transmembrane region" description="Helical" evidence="1">
    <location>
        <begin position="7"/>
        <end position="26"/>
    </location>
</feature>
<feature type="transmembrane region" description="Helical" evidence="1">
    <location>
        <begin position="87"/>
        <end position="106"/>
    </location>
</feature>
<dbReference type="GO" id="GO:0005886">
    <property type="term" value="C:plasma membrane"/>
    <property type="evidence" value="ECO:0007669"/>
    <property type="project" value="InterPro"/>
</dbReference>
<name>A0A6I5A4R4_9BACI</name>
<feature type="transmembrane region" description="Helical" evidence="1">
    <location>
        <begin position="32"/>
        <end position="50"/>
    </location>
</feature>
<dbReference type="Proteomes" id="UP000468638">
    <property type="component" value="Unassembled WGS sequence"/>
</dbReference>
<dbReference type="GO" id="GO:0015234">
    <property type="term" value="F:thiamine transmembrane transporter activity"/>
    <property type="evidence" value="ECO:0007669"/>
    <property type="project" value="InterPro"/>
</dbReference>
<reference evidence="2 3" key="1">
    <citation type="submission" date="2019-11" db="EMBL/GenBank/DDBJ databases">
        <title>Genome sequences of 17 halophilic strains isolated from different environments.</title>
        <authorList>
            <person name="Furrow R.E."/>
        </authorList>
    </citation>
    <scope>NUCLEOTIDE SEQUENCE [LARGE SCALE GENOMIC DNA]</scope>
    <source>
        <strain evidence="2 3">22514_16_FS</strain>
    </source>
</reference>
<keyword evidence="1" id="KW-0812">Transmembrane</keyword>
<dbReference type="AlphaFoldDB" id="A0A6I5A4R4"/>
<proteinExistence type="predicted"/>
<feature type="transmembrane region" description="Helical" evidence="1">
    <location>
        <begin position="57"/>
        <end position="75"/>
    </location>
</feature>
<keyword evidence="1" id="KW-1133">Transmembrane helix</keyword>
<dbReference type="Pfam" id="PF09515">
    <property type="entry name" value="Thia_YuaJ"/>
    <property type="match status" value="1"/>
</dbReference>
<organism evidence="2 3">
    <name type="scientific">Pontibacillus yanchengensis</name>
    <dbReference type="NCBI Taxonomy" id="462910"/>
    <lineage>
        <taxon>Bacteria</taxon>
        <taxon>Bacillati</taxon>
        <taxon>Bacillota</taxon>
        <taxon>Bacilli</taxon>
        <taxon>Bacillales</taxon>
        <taxon>Bacillaceae</taxon>
        <taxon>Pontibacillus</taxon>
    </lineage>
</organism>
<protein>
    <submittedName>
        <fullName evidence="2">Energy-coupled thiamine transporter ThiT</fullName>
    </submittedName>
</protein>
<evidence type="ECO:0000313" key="2">
    <source>
        <dbReference type="EMBL" id="MYL35321.1"/>
    </source>
</evidence>
<sequence>MQHTRVLFMIEMSIFAAIGLILSLPFLSIPLWLQGGSISFVMVPILIMAFRWGVKGGVVTGVLVGLLNSVIQPFIVHPLQYITDYPLAFALVGVAGLFASSIHRALHDRHTKQFMTILILATFLGSVLRFCSHFLGGIVFFDYLAPEDTSVWVYSLTYNLGYMFPSFLACAALLSFIIWKQPRLIRR</sequence>